<evidence type="ECO:0000313" key="3">
    <source>
        <dbReference type="Proteomes" id="UP000308549"/>
    </source>
</evidence>
<comment type="caution">
    <text evidence="2">The sequence shown here is derived from an EMBL/GenBank/DDBJ whole genome shotgun (WGS) entry which is preliminary data.</text>
</comment>
<feature type="chain" id="PRO_5020838056" evidence="1">
    <location>
        <begin position="21"/>
        <end position="410"/>
    </location>
</feature>
<evidence type="ECO:0000256" key="1">
    <source>
        <dbReference type="SAM" id="SignalP"/>
    </source>
</evidence>
<name>A0A4U0UET0_9PEZI</name>
<dbReference type="AlphaFoldDB" id="A0A4U0UET0"/>
<keyword evidence="3" id="KW-1185">Reference proteome</keyword>
<reference evidence="2 3" key="1">
    <citation type="submission" date="2017-03" db="EMBL/GenBank/DDBJ databases">
        <title>Genomes of endolithic fungi from Antarctica.</title>
        <authorList>
            <person name="Coleine C."/>
            <person name="Masonjones S."/>
            <person name="Stajich J.E."/>
        </authorList>
    </citation>
    <scope>NUCLEOTIDE SEQUENCE [LARGE SCALE GENOMIC DNA]</scope>
    <source>
        <strain evidence="2 3">CCFEE 6315</strain>
    </source>
</reference>
<protein>
    <submittedName>
        <fullName evidence="2">Uncharacterized protein</fullName>
    </submittedName>
</protein>
<dbReference type="EMBL" id="NAJL01000001">
    <property type="protein sequence ID" value="TKA34048.1"/>
    <property type="molecule type" value="Genomic_DNA"/>
</dbReference>
<dbReference type="Proteomes" id="UP000308549">
    <property type="component" value="Unassembled WGS sequence"/>
</dbReference>
<dbReference type="OrthoDB" id="3937708at2759"/>
<organism evidence="2 3">
    <name type="scientific">Salinomyces thailandicus</name>
    <dbReference type="NCBI Taxonomy" id="706561"/>
    <lineage>
        <taxon>Eukaryota</taxon>
        <taxon>Fungi</taxon>
        <taxon>Dikarya</taxon>
        <taxon>Ascomycota</taxon>
        <taxon>Pezizomycotina</taxon>
        <taxon>Dothideomycetes</taxon>
        <taxon>Dothideomycetidae</taxon>
        <taxon>Mycosphaerellales</taxon>
        <taxon>Teratosphaeriaceae</taxon>
        <taxon>Salinomyces</taxon>
    </lineage>
</organism>
<keyword evidence="1" id="KW-0732">Signal</keyword>
<gene>
    <name evidence="2" type="ORF">B0A50_00028</name>
</gene>
<evidence type="ECO:0000313" key="2">
    <source>
        <dbReference type="EMBL" id="TKA34048.1"/>
    </source>
</evidence>
<feature type="signal peptide" evidence="1">
    <location>
        <begin position="1"/>
        <end position="20"/>
    </location>
</feature>
<sequence>MLRRLTCLLGLGPLVASAVAQNEAECSDGGYVNPCKGYAVDFASGGSYFQNISSTANFTFAGQFEGCQNDTANNILVDPDGDEYYCSDTNLTPDDETQTSKCPIEKDDMYSGDWSVLIISNNGDGCPIALERDFTLTVAEPVTETYTPTVTLPITVTPIVNVTTTTTSTISVTISSTVTSAEYTLEPTTTVTPTEVTHKETKTFKIPKKAFTAVPVVKTIAITRACIVPDRATTTDKKATITPTLVTAAALQTSNTTAASRPRIRRLAMDRRGQLADKKTFIAERRAWLEENGQLGKRGLDSATTTITETNTSSFKTTTTTTTASASTMTITTVKDVTTTITATATVLSGNTTLSQATVAAATPTRTKTAFTVVPTTVKTVTFHPTITIHAHTAAASATASCSSKGGVLS</sequence>
<proteinExistence type="predicted"/>
<accession>A0A4U0UET0</accession>